<dbReference type="InterPro" id="IPR017853">
    <property type="entry name" value="GH"/>
</dbReference>
<dbReference type="SUPFAM" id="SSF51445">
    <property type="entry name" value="(Trans)glycosidases"/>
    <property type="match status" value="1"/>
</dbReference>
<proteinExistence type="inferred from homology"/>
<evidence type="ECO:0000256" key="4">
    <source>
        <dbReference type="SAM" id="Phobius"/>
    </source>
</evidence>
<keyword evidence="2 3" id="KW-0326">Glycosidase</keyword>
<dbReference type="AlphaFoldDB" id="A0A6J4SDN1"/>
<gene>
    <name evidence="6" type="ORF">AVDCRST_MAG05-2181</name>
</gene>
<feature type="domain" description="Glycoside hydrolase family 5" evidence="5">
    <location>
        <begin position="236"/>
        <end position="313"/>
    </location>
</feature>
<evidence type="ECO:0000256" key="2">
    <source>
        <dbReference type="ARBA" id="ARBA00023295"/>
    </source>
</evidence>
<dbReference type="InterPro" id="IPR001547">
    <property type="entry name" value="Glyco_hydro_5"/>
</dbReference>
<keyword evidence="1 3" id="KW-0378">Hydrolase</keyword>
<keyword evidence="4" id="KW-1133">Transmembrane helix</keyword>
<organism evidence="6">
    <name type="scientific">uncultured Rubrobacteraceae bacterium</name>
    <dbReference type="NCBI Taxonomy" id="349277"/>
    <lineage>
        <taxon>Bacteria</taxon>
        <taxon>Bacillati</taxon>
        <taxon>Actinomycetota</taxon>
        <taxon>Rubrobacteria</taxon>
        <taxon>Rubrobacterales</taxon>
        <taxon>Rubrobacteraceae</taxon>
        <taxon>environmental samples</taxon>
    </lineage>
</organism>
<dbReference type="PANTHER" id="PTHR34142:SF1">
    <property type="entry name" value="GLYCOSIDE HYDROLASE FAMILY 5 DOMAIN-CONTAINING PROTEIN"/>
    <property type="match status" value="1"/>
</dbReference>
<dbReference type="Gene3D" id="3.20.20.80">
    <property type="entry name" value="Glycosidases"/>
    <property type="match status" value="2"/>
</dbReference>
<keyword evidence="4" id="KW-0812">Transmembrane</keyword>
<dbReference type="Pfam" id="PF00150">
    <property type="entry name" value="Cellulase"/>
    <property type="match status" value="1"/>
</dbReference>
<dbReference type="GO" id="GO:0009251">
    <property type="term" value="P:glucan catabolic process"/>
    <property type="evidence" value="ECO:0007669"/>
    <property type="project" value="TreeGrafter"/>
</dbReference>
<accession>A0A6J4SDN1</accession>
<feature type="transmembrane region" description="Helical" evidence="4">
    <location>
        <begin position="31"/>
        <end position="50"/>
    </location>
</feature>
<dbReference type="PANTHER" id="PTHR34142">
    <property type="entry name" value="ENDO-BETA-1,4-GLUCANASE A"/>
    <property type="match status" value="1"/>
</dbReference>
<reference evidence="6" key="1">
    <citation type="submission" date="2020-02" db="EMBL/GenBank/DDBJ databases">
        <authorList>
            <person name="Meier V. D."/>
        </authorList>
    </citation>
    <scope>NUCLEOTIDE SEQUENCE</scope>
    <source>
        <strain evidence="6">AVDCRST_MAG05</strain>
    </source>
</reference>
<protein>
    <submittedName>
        <fullName evidence="6">GH5_5 / GH5</fullName>
    </submittedName>
</protein>
<sequence length="320" mass="34818">MFEARSGGRKPRRGVDLSGDGAARRLSRRRFVRGAAAGISVLSVTGLLALPRGGAASAQAVAQPDALHRRVRAELGRFTGWLQVNGVDGYVGEVGWPDDYAGDAGRWNALAKAWFADADAANLWVTQWATGEWWGMGYKLAPYEDRRFPGDSPNGVDSADTQAEVTEAHPTTPSYLRGVNVSGAEFGAPFSTEPTSGFSNRHLGRYDRACHYVGDYYVEHNGCGVRYPIGSRRLPIRFFVDLWRRLSASFRGAPGIAGYGLMNEPARVPRVGDLSPARVWENASQRALDAIRSGGDGRLVLVQGYEWAGAQRWPANHPEA</sequence>
<dbReference type="PROSITE" id="PS51318">
    <property type="entry name" value="TAT"/>
    <property type="match status" value="1"/>
</dbReference>
<evidence type="ECO:0000256" key="3">
    <source>
        <dbReference type="RuleBase" id="RU361153"/>
    </source>
</evidence>
<comment type="similarity">
    <text evidence="3">Belongs to the glycosyl hydrolase 5 (cellulase A) family.</text>
</comment>
<evidence type="ECO:0000256" key="1">
    <source>
        <dbReference type="ARBA" id="ARBA00022801"/>
    </source>
</evidence>
<dbReference type="EMBL" id="CADCVM010000229">
    <property type="protein sequence ID" value="CAA9496631.1"/>
    <property type="molecule type" value="Genomic_DNA"/>
</dbReference>
<dbReference type="GO" id="GO:0004553">
    <property type="term" value="F:hydrolase activity, hydrolyzing O-glycosyl compounds"/>
    <property type="evidence" value="ECO:0007669"/>
    <property type="project" value="InterPro"/>
</dbReference>
<dbReference type="InterPro" id="IPR006311">
    <property type="entry name" value="TAT_signal"/>
</dbReference>
<name>A0A6J4SDN1_9ACTN</name>
<evidence type="ECO:0000259" key="5">
    <source>
        <dbReference type="Pfam" id="PF00150"/>
    </source>
</evidence>
<keyword evidence="4" id="KW-0472">Membrane</keyword>
<evidence type="ECO:0000313" key="6">
    <source>
        <dbReference type="EMBL" id="CAA9496631.1"/>
    </source>
</evidence>